<organism evidence="2 3">
    <name type="scientific">Mesoflavibacter profundi</name>
    <dbReference type="NCBI Taxonomy" id="2708110"/>
    <lineage>
        <taxon>Bacteria</taxon>
        <taxon>Pseudomonadati</taxon>
        <taxon>Bacteroidota</taxon>
        <taxon>Flavobacteriia</taxon>
        <taxon>Flavobacteriales</taxon>
        <taxon>Flavobacteriaceae</taxon>
        <taxon>Mesoflavibacter</taxon>
    </lineage>
</organism>
<sequence>METAKIETTEQSVTNYSIQDYMSIGYLFLLVLGVANQAIFYGLLGVNIFEYTSVLDVLLSPLAVISSHWLMPVILAVLIPLMIGYFKLLQWYYVKLSKKEKYQSGKKKEKLNKVLKSLNKKYAVIPFILMMLICMFLGFGLGGGYKSKERLETQDYKYTHQIVYEDGEAKDVKILGKNSLYVFYATQDNKDVQISPIEGNIKVIKKLPSKDKKELIEN</sequence>
<accession>A0ABT4RY30</accession>
<gene>
    <name evidence="2" type="ORF">OOZ35_04400</name>
</gene>
<dbReference type="Proteomes" id="UP001149142">
    <property type="component" value="Unassembled WGS sequence"/>
</dbReference>
<name>A0ABT4RY30_9FLAO</name>
<feature type="transmembrane region" description="Helical" evidence="1">
    <location>
        <begin position="26"/>
        <end position="49"/>
    </location>
</feature>
<proteinExistence type="predicted"/>
<evidence type="ECO:0000313" key="3">
    <source>
        <dbReference type="Proteomes" id="UP001149142"/>
    </source>
</evidence>
<dbReference type="EMBL" id="JAPFGC010000002">
    <property type="protein sequence ID" value="MDA0176730.1"/>
    <property type="molecule type" value="Genomic_DNA"/>
</dbReference>
<keyword evidence="1" id="KW-1133">Transmembrane helix</keyword>
<comment type="caution">
    <text evidence="2">The sequence shown here is derived from an EMBL/GenBank/DDBJ whole genome shotgun (WGS) entry which is preliminary data.</text>
</comment>
<reference evidence="2" key="1">
    <citation type="submission" date="2022-11" db="EMBL/GenBank/DDBJ databases">
        <title>Refractory cell wall polysaccharides provide important carbon source for microbial heterotrophs in the hadal ocean.</title>
        <authorList>
            <person name="Zhu X."/>
        </authorList>
    </citation>
    <scope>NUCLEOTIDE SEQUENCE</scope>
    <source>
        <strain evidence="2">MTRN7</strain>
    </source>
</reference>
<dbReference type="RefSeq" id="WP_270005153.1">
    <property type="nucleotide sequence ID" value="NZ_JAPFGC010000002.1"/>
</dbReference>
<evidence type="ECO:0000313" key="2">
    <source>
        <dbReference type="EMBL" id="MDA0176730.1"/>
    </source>
</evidence>
<protein>
    <submittedName>
        <fullName evidence="2">Uncharacterized protein</fullName>
    </submittedName>
</protein>
<evidence type="ECO:0000256" key="1">
    <source>
        <dbReference type="SAM" id="Phobius"/>
    </source>
</evidence>
<feature type="transmembrane region" description="Helical" evidence="1">
    <location>
        <begin position="122"/>
        <end position="145"/>
    </location>
</feature>
<keyword evidence="3" id="KW-1185">Reference proteome</keyword>
<keyword evidence="1" id="KW-0812">Transmembrane</keyword>
<keyword evidence="1" id="KW-0472">Membrane</keyword>
<feature type="transmembrane region" description="Helical" evidence="1">
    <location>
        <begin position="69"/>
        <end position="89"/>
    </location>
</feature>